<dbReference type="PANTHER" id="PTHR11038">
    <property type="entry name" value="MITOCHONDRIAL IMPORT INNER MEMBRANE TRANSLOCASE SUBUNIT TIM10"/>
    <property type="match status" value="1"/>
</dbReference>
<dbReference type="PANTHER" id="PTHR11038:SF16">
    <property type="entry name" value="MITOCHONDRIAL IMPORT INNER MEMBRANE TRANSLOCASE SUBUNIT TIM10"/>
    <property type="match status" value="1"/>
</dbReference>
<evidence type="ECO:0000256" key="6">
    <source>
        <dbReference type="ARBA" id="ARBA00022833"/>
    </source>
</evidence>
<keyword evidence="5 12" id="KW-0472">Membrane</keyword>
<evidence type="ECO:0000256" key="4">
    <source>
        <dbReference type="ARBA" id="ARBA00022723"/>
    </source>
</evidence>
<keyword evidence="4" id="KW-0479">Metal-binding</keyword>
<keyword evidence="8 12" id="KW-0811">Translocation</keyword>
<evidence type="ECO:0000313" key="15">
    <source>
        <dbReference type="Proteomes" id="UP000094444"/>
    </source>
</evidence>
<dbReference type="SUPFAM" id="SSF144122">
    <property type="entry name" value="Tim10-like"/>
    <property type="match status" value="1"/>
</dbReference>
<dbReference type="Gene3D" id="1.10.287.810">
    <property type="entry name" value="Mitochondrial import inner membrane translocase subunit tim13 like domains"/>
    <property type="match status" value="1"/>
</dbReference>
<dbReference type="AlphaFoldDB" id="A0A2P5HPZ3"/>
<reference evidence="14" key="1">
    <citation type="submission" date="2017-09" db="EMBL/GenBank/DDBJ databases">
        <title>Polyketide synthases of a Diaporthe helianthi virulent isolate.</title>
        <authorList>
            <person name="Baroncelli R."/>
        </authorList>
    </citation>
    <scope>NUCLEOTIDE SEQUENCE [LARGE SCALE GENOMIC DNA]</scope>
    <source>
        <strain evidence="14">7/96</strain>
    </source>
</reference>
<name>A0A2P5HPZ3_DIAHE</name>
<keyword evidence="3 12" id="KW-0813">Transport</keyword>
<evidence type="ECO:0000256" key="7">
    <source>
        <dbReference type="ARBA" id="ARBA00022927"/>
    </source>
</evidence>
<dbReference type="InterPro" id="IPR035427">
    <property type="entry name" value="Tim10-like_dom_sf"/>
</dbReference>
<comment type="domain">
    <text evidence="12">The twin CX3C motif contains 4 conserved Cys residues that form 2 disulfide bonds in the mitochondrial intermembrane space.</text>
</comment>
<dbReference type="STRING" id="158607.A0A2P5HPZ3"/>
<evidence type="ECO:0000256" key="1">
    <source>
        <dbReference type="ARBA" id="ARBA00004137"/>
    </source>
</evidence>
<sequence>MDASTIDQADLDRLTDKDKQDLRQFIQNEQQRTRIQAQSHDLTETCFKKCVTGSFKNGQLDKGEQACLTNCVDRFMDVSVLAVKHLQSMRQGQGGH</sequence>
<comment type="subcellular location">
    <subcellularLocation>
        <location evidence="1 12">Mitochondrion inner membrane</location>
        <topology evidence="1 12">Peripheral membrane protein</topology>
        <orientation evidence="1 12">Intermembrane side</orientation>
    </subcellularLocation>
</comment>
<dbReference type="GO" id="GO:0045039">
    <property type="term" value="P:protein insertion into mitochondrial inner membrane"/>
    <property type="evidence" value="ECO:0007669"/>
    <property type="project" value="UniProtKB-ARBA"/>
</dbReference>
<dbReference type="GO" id="GO:0015031">
    <property type="term" value="P:protein transport"/>
    <property type="evidence" value="ECO:0007669"/>
    <property type="project" value="UniProtKB-KW"/>
</dbReference>
<accession>A0A2P5HPZ3</accession>
<comment type="similarity">
    <text evidence="2 12">Belongs to the small Tim family.</text>
</comment>
<gene>
    <name evidence="14" type="ORF">DHEL01_v209269</name>
</gene>
<dbReference type="Pfam" id="PF02953">
    <property type="entry name" value="zf-Tim10_DDP"/>
    <property type="match status" value="1"/>
</dbReference>
<evidence type="ECO:0000256" key="10">
    <source>
        <dbReference type="ARBA" id="ARBA00023157"/>
    </source>
</evidence>
<evidence type="ECO:0000256" key="12">
    <source>
        <dbReference type="RuleBase" id="RU367043"/>
    </source>
</evidence>
<evidence type="ECO:0000256" key="5">
    <source>
        <dbReference type="ARBA" id="ARBA00022792"/>
    </source>
</evidence>
<comment type="function">
    <text evidence="12">Mitochondrial intermembrane chaperone that participates in the import and insertion of some multi-pass transmembrane proteins into the mitochondrial inner membrane. Also required for the transfer of beta-barrel precursors from the TOM complex to the sorting and assembly machinery (SAM complex) of the outer membrane. Acts as a chaperone-like protein that protects the hydrophobic precursors from aggregation and guide them through the mitochondrial intermembrane space.</text>
</comment>
<proteinExistence type="inferred from homology"/>
<evidence type="ECO:0000313" key="14">
    <source>
        <dbReference type="EMBL" id="POS72332.1"/>
    </source>
</evidence>
<evidence type="ECO:0000256" key="11">
    <source>
        <dbReference type="ARBA" id="ARBA00023186"/>
    </source>
</evidence>
<dbReference type="GO" id="GO:0005743">
    <property type="term" value="C:mitochondrial inner membrane"/>
    <property type="evidence" value="ECO:0007669"/>
    <property type="project" value="UniProtKB-SubCell"/>
</dbReference>
<feature type="domain" description="Tim10-like" evidence="13">
    <location>
        <begin position="24"/>
        <end position="88"/>
    </location>
</feature>
<comment type="subunit">
    <text evidence="12">Heterohexamer.</text>
</comment>
<keyword evidence="10 12" id="KW-1015">Disulfide bond</keyword>
<protein>
    <recommendedName>
        <fullName evidence="12">Mitochondrial import inner membrane translocase subunit</fullName>
    </recommendedName>
</protein>
<evidence type="ECO:0000256" key="8">
    <source>
        <dbReference type="ARBA" id="ARBA00023010"/>
    </source>
</evidence>
<dbReference type="FunCoup" id="A0A2P5HPZ3">
    <property type="interactions" value="545"/>
</dbReference>
<dbReference type="EMBL" id="MAVT02001023">
    <property type="protein sequence ID" value="POS72332.1"/>
    <property type="molecule type" value="Genomic_DNA"/>
</dbReference>
<keyword evidence="7 12" id="KW-0653">Protein transport</keyword>
<keyword evidence="15" id="KW-1185">Reference proteome</keyword>
<evidence type="ECO:0000259" key="13">
    <source>
        <dbReference type="Pfam" id="PF02953"/>
    </source>
</evidence>
<evidence type="ECO:0000256" key="2">
    <source>
        <dbReference type="ARBA" id="ARBA00006720"/>
    </source>
</evidence>
<dbReference type="InParanoid" id="A0A2P5HPZ3"/>
<keyword evidence="11 12" id="KW-0143">Chaperone</keyword>
<evidence type="ECO:0000256" key="9">
    <source>
        <dbReference type="ARBA" id="ARBA00023128"/>
    </source>
</evidence>
<keyword evidence="5 12" id="KW-0999">Mitochondrion inner membrane</keyword>
<comment type="caution">
    <text evidence="14">The sequence shown here is derived from an EMBL/GenBank/DDBJ whole genome shotgun (WGS) entry which is preliminary data.</text>
</comment>
<dbReference type="OrthoDB" id="344165at2759"/>
<evidence type="ECO:0000256" key="3">
    <source>
        <dbReference type="ARBA" id="ARBA00022448"/>
    </source>
</evidence>
<dbReference type="InterPro" id="IPR004217">
    <property type="entry name" value="Tim10-like"/>
</dbReference>
<dbReference type="Proteomes" id="UP000094444">
    <property type="component" value="Unassembled WGS sequence"/>
</dbReference>
<keyword evidence="9 12" id="KW-0496">Mitochondrion</keyword>
<keyword evidence="6" id="KW-0862">Zinc</keyword>
<dbReference type="GO" id="GO:0046872">
    <property type="term" value="F:metal ion binding"/>
    <property type="evidence" value="ECO:0007669"/>
    <property type="project" value="UniProtKB-KW"/>
</dbReference>
<organism evidence="14 15">
    <name type="scientific">Diaporthe helianthi</name>
    <dbReference type="NCBI Taxonomy" id="158607"/>
    <lineage>
        <taxon>Eukaryota</taxon>
        <taxon>Fungi</taxon>
        <taxon>Dikarya</taxon>
        <taxon>Ascomycota</taxon>
        <taxon>Pezizomycotina</taxon>
        <taxon>Sordariomycetes</taxon>
        <taxon>Sordariomycetidae</taxon>
        <taxon>Diaporthales</taxon>
        <taxon>Diaporthaceae</taxon>
        <taxon>Diaporthe</taxon>
    </lineage>
</organism>